<evidence type="ECO:0000256" key="1">
    <source>
        <dbReference type="SAM" id="Phobius"/>
    </source>
</evidence>
<feature type="transmembrane region" description="Helical" evidence="1">
    <location>
        <begin position="51"/>
        <end position="68"/>
    </location>
</feature>
<gene>
    <name evidence="2" type="ORF">BCR43DRAFT_280351</name>
</gene>
<comment type="caution">
    <text evidence="2">The sequence shown here is derived from an EMBL/GenBank/DDBJ whole genome shotgun (WGS) entry which is preliminary data.</text>
</comment>
<evidence type="ECO:0000313" key="3">
    <source>
        <dbReference type="Proteomes" id="UP000242180"/>
    </source>
</evidence>
<dbReference type="AlphaFoldDB" id="A0A1X2HCS2"/>
<evidence type="ECO:0000313" key="2">
    <source>
        <dbReference type="EMBL" id="ORY96572.1"/>
    </source>
</evidence>
<protein>
    <submittedName>
        <fullName evidence="2">Uncharacterized protein</fullName>
    </submittedName>
</protein>
<keyword evidence="1" id="KW-0472">Membrane</keyword>
<keyword evidence="1" id="KW-1133">Transmembrane helix</keyword>
<dbReference type="InParanoid" id="A0A1X2HCS2"/>
<reference evidence="2 3" key="1">
    <citation type="submission" date="2016-07" db="EMBL/GenBank/DDBJ databases">
        <title>Pervasive Adenine N6-methylation of Active Genes in Fungi.</title>
        <authorList>
            <consortium name="DOE Joint Genome Institute"/>
            <person name="Mondo S.J."/>
            <person name="Dannebaum R.O."/>
            <person name="Kuo R.C."/>
            <person name="Labutti K."/>
            <person name="Haridas S."/>
            <person name="Kuo A."/>
            <person name="Salamov A."/>
            <person name="Ahrendt S.R."/>
            <person name="Lipzen A."/>
            <person name="Sullivan W."/>
            <person name="Andreopoulos W.B."/>
            <person name="Clum A."/>
            <person name="Lindquist E."/>
            <person name="Daum C."/>
            <person name="Ramamoorthy G.K."/>
            <person name="Gryganskyi A."/>
            <person name="Culley D."/>
            <person name="Magnuson J.K."/>
            <person name="James T.Y."/>
            <person name="O'Malley M.A."/>
            <person name="Stajich J.E."/>
            <person name="Spatafora J.W."/>
            <person name="Visel A."/>
            <person name="Grigoriev I.V."/>
        </authorList>
    </citation>
    <scope>NUCLEOTIDE SEQUENCE [LARGE SCALE GENOMIC DNA]</scope>
    <source>
        <strain evidence="2 3">NRRL 2496</strain>
    </source>
</reference>
<accession>A0A1X2HCS2</accession>
<organism evidence="2 3">
    <name type="scientific">Syncephalastrum racemosum</name>
    <name type="common">Filamentous fungus</name>
    <dbReference type="NCBI Taxonomy" id="13706"/>
    <lineage>
        <taxon>Eukaryota</taxon>
        <taxon>Fungi</taxon>
        <taxon>Fungi incertae sedis</taxon>
        <taxon>Mucoromycota</taxon>
        <taxon>Mucoromycotina</taxon>
        <taxon>Mucoromycetes</taxon>
        <taxon>Mucorales</taxon>
        <taxon>Syncephalastraceae</taxon>
        <taxon>Syncephalastrum</taxon>
    </lineage>
</organism>
<sequence>MIHSRESKNTLSLIKQYTLSCPSCDMRRRNTNTLGFFFFYIPKHHHTSGNLVALFFFSFSTNFDSYAWKGKRRKKKKGARICLGCAP</sequence>
<dbReference type="Proteomes" id="UP000242180">
    <property type="component" value="Unassembled WGS sequence"/>
</dbReference>
<dbReference type="EMBL" id="MCGN01000005">
    <property type="protein sequence ID" value="ORY96572.1"/>
    <property type="molecule type" value="Genomic_DNA"/>
</dbReference>
<keyword evidence="1" id="KW-0812">Transmembrane</keyword>
<proteinExistence type="predicted"/>
<name>A0A1X2HCS2_SYNRA</name>
<keyword evidence="3" id="KW-1185">Reference proteome</keyword>